<dbReference type="RefSeq" id="WP_188629459.1">
    <property type="nucleotide sequence ID" value="NZ_BMKE01000010.1"/>
</dbReference>
<evidence type="ECO:0000256" key="2">
    <source>
        <dbReference type="ARBA" id="ARBA00022448"/>
    </source>
</evidence>
<gene>
    <name evidence="5" type="ORF">GCM10011502_14680</name>
</gene>
<reference evidence="6" key="1">
    <citation type="journal article" date="2019" name="Int. J. Syst. Evol. Microbiol.">
        <title>The Global Catalogue of Microorganisms (GCM) 10K type strain sequencing project: providing services to taxonomists for standard genome sequencing and annotation.</title>
        <authorList>
            <consortium name="The Broad Institute Genomics Platform"/>
            <consortium name="The Broad Institute Genome Sequencing Center for Infectious Disease"/>
            <person name="Wu L."/>
            <person name="Ma J."/>
        </authorList>
    </citation>
    <scope>NUCLEOTIDE SEQUENCE [LARGE SCALE GENOMIC DNA]</scope>
    <source>
        <strain evidence="6">CGMCC 1.15923</strain>
    </source>
</reference>
<dbReference type="Gene3D" id="2.50.20.10">
    <property type="entry name" value="Lipoprotein localisation LolA/LolB/LppX"/>
    <property type="match status" value="1"/>
</dbReference>
<name>A0ABQ1IKG1_9GAMM</name>
<evidence type="ECO:0000256" key="3">
    <source>
        <dbReference type="ARBA" id="ARBA00022729"/>
    </source>
</evidence>
<dbReference type="InterPro" id="IPR029046">
    <property type="entry name" value="LolA/LolB/LppX"/>
</dbReference>
<keyword evidence="4" id="KW-0653">Protein transport</keyword>
<accession>A0ABQ1IKG1</accession>
<evidence type="ECO:0000313" key="6">
    <source>
        <dbReference type="Proteomes" id="UP000646152"/>
    </source>
</evidence>
<proteinExistence type="predicted"/>
<evidence type="ECO:0000256" key="1">
    <source>
        <dbReference type="ARBA" id="ARBA00011245"/>
    </source>
</evidence>
<organism evidence="5 6">
    <name type="scientific">Oceanisphaera marina</name>
    <dbReference type="NCBI Taxonomy" id="2017550"/>
    <lineage>
        <taxon>Bacteria</taxon>
        <taxon>Pseudomonadati</taxon>
        <taxon>Pseudomonadota</taxon>
        <taxon>Gammaproteobacteria</taxon>
        <taxon>Aeromonadales</taxon>
        <taxon>Aeromonadaceae</taxon>
        <taxon>Oceanisphaera</taxon>
    </lineage>
</organism>
<evidence type="ECO:0008006" key="7">
    <source>
        <dbReference type="Google" id="ProtNLM"/>
    </source>
</evidence>
<sequence length="203" mass="22828">MSGVYLLLALTLASPSPLQEALAHFEQLDGYRLMLRSEGPDGNQHLLYGYRKPGWVRMDVLSPYTGAVLLYNPVNQQIRLWPFGLSWPSVGLSPEHPLVISPRGHRVDSSDVGVLLQNVLRMQQAGQTLVQKEAQLSGRAVWHLVVTGAAGANDVARYELWLDREWLFPLKVIGSDSRGNRLETVWLKQIELNPEFPDDFFSP</sequence>
<evidence type="ECO:0000256" key="4">
    <source>
        <dbReference type="ARBA" id="ARBA00022927"/>
    </source>
</evidence>
<protein>
    <recommendedName>
        <fullName evidence="7">DUF1571 domain-containing protein</fullName>
    </recommendedName>
</protein>
<comment type="caution">
    <text evidence="5">The sequence shown here is derived from an EMBL/GenBank/DDBJ whole genome shotgun (WGS) entry which is preliminary data.</text>
</comment>
<dbReference type="SUPFAM" id="SSF89392">
    <property type="entry name" value="Prokaryotic lipoproteins and lipoprotein localization factors"/>
    <property type="match status" value="1"/>
</dbReference>
<keyword evidence="2" id="KW-0813">Transport</keyword>
<evidence type="ECO:0000313" key="5">
    <source>
        <dbReference type="EMBL" id="GGB42434.1"/>
    </source>
</evidence>
<keyword evidence="6" id="KW-1185">Reference proteome</keyword>
<dbReference type="Proteomes" id="UP000646152">
    <property type="component" value="Unassembled WGS sequence"/>
</dbReference>
<keyword evidence="3" id="KW-0732">Signal</keyword>
<dbReference type="EMBL" id="BMKE01000010">
    <property type="protein sequence ID" value="GGB42434.1"/>
    <property type="molecule type" value="Genomic_DNA"/>
</dbReference>
<comment type="subunit">
    <text evidence="1">Monomer.</text>
</comment>